<organism evidence="3 4">
    <name type="scientific">Aliiruegeria haliotis</name>
    <dbReference type="NCBI Taxonomy" id="1280846"/>
    <lineage>
        <taxon>Bacteria</taxon>
        <taxon>Pseudomonadati</taxon>
        <taxon>Pseudomonadota</taxon>
        <taxon>Alphaproteobacteria</taxon>
        <taxon>Rhodobacterales</taxon>
        <taxon>Roseobacteraceae</taxon>
        <taxon>Aliiruegeria</taxon>
    </lineage>
</organism>
<dbReference type="Pfam" id="PF03548">
    <property type="entry name" value="LolA"/>
    <property type="match status" value="1"/>
</dbReference>
<keyword evidence="4" id="KW-1185">Reference proteome</keyword>
<dbReference type="RefSeq" id="WP_106207259.1">
    <property type="nucleotide sequence ID" value="NZ_PVTD01000011.1"/>
</dbReference>
<feature type="chain" id="PRO_5015554304" evidence="2">
    <location>
        <begin position="22"/>
        <end position="199"/>
    </location>
</feature>
<dbReference type="InterPro" id="IPR004564">
    <property type="entry name" value="OM_lipoprot_carrier_LolA-like"/>
</dbReference>
<evidence type="ECO:0000313" key="4">
    <source>
        <dbReference type="Proteomes" id="UP000239480"/>
    </source>
</evidence>
<proteinExistence type="predicted"/>
<accession>A0A2T0RIE4</accession>
<keyword evidence="1 2" id="KW-0732">Signal</keyword>
<evidence type="ECO:0000256" key="1">
    <source>
        <dbReference type="ARBA" id="ARBA00022729"/>
    </source>
</evidence>
<dbReference type="PANTHER" id="PTHR35869">
    <property type="entry name" value="OUTER-MEMBRANE LIPOPROTEIN CARRIER PROTEIN"/>
    <property type="match status" value="1"/>
</dbReference>
<dbReference type="Proteomes" id="UP000239480">
    <property type="component" value="Unassembled WGS sequence"/>
</dbReference>
<reference evidence="3 4" key="1">
    <citation type="submission" date="2018-03" db="EMBL/GenBank/DDBJ databases">
        <title>Genomic Encyclopedia of Archaeal and Bacterial Type Strains, Phase II (KMG-II): from individual species to whole genera.</title>
        <authorList>
            <person name="Goeker M."/>
        </authorList>
    </citation>
    <scope>NUCLEOTIDE SEQUENCE [LARGE SCALE GENOMIC DNA]</scope>
    <source>
        <strain evidence="3 4">DSM 29328</strain>
    </source>
</reference>
<dbReference type="OrthoDB" id="9800501at2"/>
<dbReference type="Gene3D" id="2.50.20.10">
    <property type="entry name" value="Lipoprotein localisation LolA/LolB/LppX"/>
    <property type="match status" value="1"/>
</dbReference>
<dbReference type="CDD" id="cd16325">
    <property type="entry name" value="LolA"/>
    <property type="match status" value="1"/>
</dbReference>
<evidence type="ECO:0000313" key="3">
    <source>
        <dbReference type="EMBL" id="PRY20901.1"/>
    </source>
</evidence>
<sequence length="199" mass="21338">MIRTLILSLALGIALASPATAQKLSLGALSNYLNSFQTAAGEFTQVNADGTISTGTIFIKRPGRVRFEYNPPDNSLVMAGGGQVAVFDSKSNTGPEQFPLKQTPLNLILQKNVDLTRARMVVGHSSDGKSTTVVAQDPERPELGTIQLVFTSNPTELRQWVITDGGGERTTVILGQLEKGVSLGSRMFNIPHETAARSR</sequence>
<dbReference type="SUPFAM" id="SSF89392">
    <property type="entry name" value="Prokaryotic lipoproteins and lipoprotein localization factors"/>
    <property type="match status" value="1"/>
</dbReference>
<gene>
    <name evidence="3" type="ORF">CLV78_11155</name>
</gene>
<protein>
    <submittedName>
        <fullName evidence="3">Outer membrane lipoprotein-sorting protein</fullName>
    </submittedName>
</protein>
<evidence type="ECO:0000256" key="2">
    <source>
        <dbReference type="SAM" id="SignalP"/>
    </source>
</evidence>
<name>A0A2T0RIE4_9RHOB</name>
<dbReference type="EMBL" id="PVTD01000011">
    <property type="protein sequence ID" value="PRY20901.1"/>
    <property type="molecule type" value="Genomic_DNA"/>
</dbReference>
<dbReference type="PANTHER" id="PTHR35869:SF1">
    <property type="entry name" value="OUTER-MEMBRANE LIPOPROTEIN CARRIER PROTEIN"/>
    <property type="match status" value="1"/>
</dbReference>
<dbReference type="AlphaFoldDB" id="A0A2T0RIE4"/>
<feature type="signal peptide" evidence="2">
    <location>
        <begin position="1"/>
        <end position="21"/>
    </location>
</feature>
<dbReference type="InterPro" id="IPR029046">
    <property type="entry name" value="LolA/LolB/LppX"/>
</dbReference>
<keyword evidence="3" id="KW-0449">Lipoprotein</keyword>
<comment type="caution">
    <text evidence="3">The sequence shown here is derived from an EMBL/GenBank/DDBJ whole genome shotgun (WGS) entry which is preliminary data.</text>
</comment>